<accession>A0ABY5DBB4</accession>
<feature type="signal peptide" evidence="2">
    <location>
        <begin position="1"/>
        <end position="28"/>
    </location>
</feature>
<evidence type="ECO:0000256" key="1">
    <source>
        <dbReference type="SAM" id="MobiDB-lite"/>
    </source>
</evidence>
<dbReference type="EMBL" id="CP099837">
    <property type="protein sequence ID" value="USY21036.1"/>
    <property type="molecule type" value="Genomic_DNA"/>
</dbReference>
<dbReference type="InterPro" id="IPR029046">
    <property type="entry name" value="LolA/LolB/LppX"/>
</dbReference>
<feature type="chain" id="PRO_5047036795" description="Lipoprotein" evidence="2">
    <location>
        <begin position="29"/>
        <end position="296"/>
    </location>
</feature>
<evidence type="ECO:0000313" key="3">
    <source>
        <dbReference type="EMBL" id="USY21036.1"/>
    </source>
</evidence>
<dbReference type="SUPFAM" id="SSF89392">
    <property type="entry name" value="Prokaryotic lipoproteins and lipoprotein localization factors"/>
    <property type="match status" value="1"/>
</dbReference>
<keyword evidence="4" id="KW-1185">Reference proteome</keyword>
<sequence>MRSPVPALLTAGCVTLSLGLVLSACGSAEPGTAPETKAADATDATEEPAETAEPAPVDVPELLEGLTEAFGSVSSHTVTADVSADGLAEGDLTRTGSCTVMAEREAHHCVSEMPYAGELAMEAFEEYGSVPEGATVEKLARNEYISHDGLIYINDSDGIYGVDTPWLRSGNPEGSVSVTMPLDFEVAELSDLVDALSTLGGAEQVGTGEVDGGEAAVIEGTLDDEGLAALSEAQRESLHTLLGRTPEELAVTLWVDADGFPVRVELSGDGSEGVMEFSELGSASFDIPSDGEVTVR</sequence>
<evidence type="ECO:0000256" key="2">
    <source>
        <dbReference type="SAM" id="SignalP"/>
    </source>
</evidence>
<dbReference type="Gene3D" id="2.50.20.20">
    <property type="match status" value="1"/>
</dbReference>
<keyword evidence="2" id="KW-0732">Signal</keyword>
<proteinExistence type="predicted"/>
<dbReference type="PROSITE" id="PS51257">
    <property type="entry name" value="PROKAR_LIPOPROTEIN"/>
    <property type="match status" value="1"/>
</dbReference>
<feature type="compositionally biased region" description="Low complexity" evidence="1">
    <location>
        <begin position="32"/>
        <end position="42"/>
    </location>
</feature>
<feature type="region of interest" description="Disordered" evidence="1">
    <location>
        <begin position="29"/>
        <end position="56"/>
    </location>
</feature>
<reference evidence="3" key="1">
    <citation type="submission" date="2022-06" db="EMBL/GenBank/DDBJ databases">
        <authorList>
            <person name="Ping M."/>
        </authorList>
    </citation>
    <scope>NUCLEOTIDE SEQUENCE</scope>
    <source>
        <strain evidence="3">JCM11759T</strain>
    </source>
</reference>
<name>A0ABY5DBB4_9ACTN</name>
<organism evidence="3 4">
    <name type="scientific">Nocardiopsis exhalans</name>
    <dbReference type="NCBI Taxonomy" id="163604"/>
    <lineage>
        <taxon>Bacteria</taxon>
        <taxon>Bacillati</taxon>
        <taxon>Actinomycetota</taxon>
        <taxon>Actinomycetes</taxon>
        <taxon>Streptosporangiales</taxon>
        <taxon>Nocardiopsidaceae</taxon>
        <taxon>Nocardiopsis</taxon>
    </lineage>
</organism>
<evidence type="ECO:0008006" key="5">
    <source>
        <dbReference type="Google" id="ProtNLM"/>
    </source>
</evidence>
<dbReference type="Proteomes" id="UP001055940">
    <property type="component" value="Chromosome"/>
</dbReference>
<evidence type="ECO:0000313" key="4">
    <source>
        <dbReference type="Proteomes" id="UP001055940"/>
    </source>
</evidence>
<dbReference type="RefSeq" id="WP_254420023.1">
    <property type="nucleotide sequence ID" value="NZ_BAAAJB010000044.1"/>
</dbReference>
<protein>
    <recommendedName>
        <fullName evidence="5">Lipoprotein</fullName>
    </recommendedName>
</protein>
<gene>
    <name evidence="3" type="ORF">NE857_05185</name>
</gene>